<dbReference type="OrthoDB" id="8479357at2"/>
<dbReference type="InterPro" id="IPR005119">
    <property type="entry name" value="LysR_subst-bd"/>
</dbReference>
<reference evidence="6 7" key="1">
    <citation type="submission" date="2016-11" db="EMBL/GenBank/DDBJ databases">
        <authorList>
            <person name="Jaros S."/>
            <person name="Januszkiewicz K."/>
            <person name="Wedrychowicz H."/>
        </authorList>
    </citation>
    <scope>NUCLEOTIDE SEQUENCE [LARGE SCALE GENOMIC DNA]</scope>
    <source>
        <strain evidence="6 7">DSM 44666</strain>
    </source>
</reference>
<evidence type="ECO:0000313" key="6">
    <source>
        <dbReference type="EMBL" id="SHE68657.1"/>
    </source>
</evidence>
<proteinExistence type="inferred from homology"/>
<sequence>MESTDLRIFQAVARAGSITKAAEQLGYVQSNVTTRIQLLESELSTALFYRHNRGMKLTSSGIALLQYTDKILGLINEATQALSSTHEPSGSLQIGSTQTAAAVRLPKLLSAYYHKYPKVQLSLITAPTQKLINKVLHYELDAAIIGTAFHHPDLQVSNIYEEELLLVSAPDITDLEIALTKPILVFSNGCSYRETLEQFAQSKGISPTIMEFGTLEAILGGVKAGLGISLLAKSVIGHDFAQGKLHAFEMPDPYRYKPSQFIMRKNSTISKALSALIEMLPIQQEVEIYANKL</sequence>
<dbReference type="InterPro" id="IPR000847">
    <property type="entry name" value="LysR_HTH_N"/>
</dbReference>
<dbReference type="FunFam" id="1.10.10.10:FF:000001">
    <property type="entry name" value="LysR family transcriptional regulator"/>
    <property type="match status" value="1"/>
</dbReference>
<feature type="domain" description="HTH lysR-type" evidence="5">
    <location>
        <begin position="1"/>
        <end position="58"/>
    </location>
</feature>
<evidence type="ECO:0000256" key="2">
    <source>
        <dbReference type="ARBA" id="ARBA00023015"/>
    </source>
</evidence>
<dbReference type="Pfam" id="PF03466">
    <property type="entry name" value="LysR_substrate"/>
    <property type="match status" value="1"/>
</dbReference>
<protein>
    <submittedName>
        <fullName evidence="6">DNA-binding transcriptional regulator, LysR family</fullName>
    </submittedName>
</protein>
<dbReference type="RefSeq" id="WP_073153954.1">
    <property type="nucleotide sequence ID" value="NZ_FQVL01000002.1"/>
</dbReference>
<dbReference type="InterPro" id="IPR036388">
    <property type="entry name" value="WH-like_DNA-bd_sf"/>
</dbReference>
<keyword evidence="4" id="KW-0804">Transcription</keyword>
<dbReference type="PANTHER" id="PTHR30126:SF40">
    <property type="entry name" value="HTH-TYPE TRANSCRIPTIONAL REGULATOR GLTR"/>
    <property type="match status" value="1"/>
</dbReference>
<dbReference type="InterPro" id="IPR036390">
    <property type="entry name" value="WH_DNA-bd_sf"/>
</dbReference>
<dbReference type="SUPFAM" id="SSF46785">
    <property type="entry name" value="Winged helix' DNA-binding domain"/>
    <property type="match status" value="1"/>
</dbReference>
<keyword evidence="3 6" id="KW-0238">DNA-binding</keyword>
<dbReference type="PANTHER" id="PTHR30126">
    <property type="entry name" value="HTH-TYPE TRANSCRIPTIONAL REGULATOR"/>
    <property type="match status" value="1"/>
</dbReference>
<keyword evidence="2" id="KW-0805">Transcription regulation</keyword>
<dbReference type="SUPFAM" id="SSF53850">
    <property type="entry name" value="Periplasmic binding protein-like II"/>
    <property type="match status" value="1"/>
</dbReference>
<accession>A0A1M4VIH9</accession>
<dbReference type="GO" id="GO:0003700">
    <property type="term" value="F:DNA-binding transcription factor activity"/>
    <property type="evidence" value="ECO:0007669"/>
    <property type="project" value="InterPro"/>
</dbReference>
<evidence type="ECO:0000256" key="3">
    <source>
        <dbReference type="ARBA" id="ARBA00023125"/>
    </source>
</evidence>
<dbReference type="AlphaFoldDB" id="A0A1M4VIH9"/>
<dbReference type="Pfam" id="PF00126">
    <property type="entry name" value="HTH_1"/>
    <property type="match status" value="1"/>
</dbReference>
<dbReference type="PROSITE" id="PS50931">
    <property type="entry name" value="HTH_LYSR"/>
    <property type="match status" value="1"/>
</dbReference>
<keyword evidence="7" id="KW-1185">Reference proteome</keyword>
<evidence type="ECO:0000256" key="1">
    <source>
        <dbReference type="ARBA" id="ARBA00009437"/>
    </source>
</evidence>
<comment type="similarity">
    <text evidence="1">Belongs to the LysR transcriptional regulatory family.</text>
</comment>
<dbReference type="Gene3D" id="3.40.190.290">
    <property type="match status" value="1"/>
</dbReference>
<organism evidence="6 7">
    <name type="scientific">Seinonella peptonophila</name>
    <dbReference type="NCBI Taxonomy" id="112248"/>
    <lineage>
        <taxon>Bacteria</taxon>
        <taxon>Bacillati</taxon>
        <taxon>Bacillota</taxon>
        <taxon>Bacilli</taxon>
        <taxon>Bacillales</taxon>
        <taxon>Thermoactinomycetaceae</taxon>
        <taxon>Seinonella</taxon>
    </lineage>
</organism>
<dbReference type="GO" id="GO:0000976">
    <property type="term" value="F:transcription cis-regulatory region binding"/>
    <property type="evidence" value="ECO:0007669"/>
    <property type="project" value="TreeGrafter"/>
</dbReference>
<name>A0A1M4VIH9_9BACL</name>
<evidence type="ECO:0000256" key="4">
    <source>
        <dbReference type="ARBA" id="ARBA00023163"/>
    </source>
</evidence>
<evidence type="ECO:0000313" key="7">
    <source>
        <dbReference type="Proteomes" id="UP000184476"/>
    </source>
</evidence>
<evidence type="ECO:0000259" key="5">
    <source>
        <dbReference type="PROSITE" id="PS50931"/>
    </source>
</evidence>
<dbReference type="Gene3D" id="1.10.10.10">
    <property type="entry name" value="Winged helix-like DNA-binding domain superfamily/Winged helix DNA-binding domain"/>
    <property type="match status" value="1"/>
</dbReference>
<gene>
    <name evidence="6" type="ORF">SAMN05444392_102376</name>
</gene>
<dbReference type="Proteomes" id="UP000184476">
    <property type="component" value="Unassembled WGS sequence"/>
</dbReference>
<dbReference type="STRING" id="112248.SAMN05444392_102376"/>
<dbReference type="EMBL" id="FQVL01000002">
    <property type="protein sequence ID" value="SHE68657.1"/>
    <property type="molecule type" value="Genomic_DNA"/>
</dbReference>